<evidence type="ECO:0000313" key="2">
    <source>
        <dbReference type="EMBL" id="CCB79059.1"/>
    </source>
</evidence>
<dbReference type="EMBL" id="FR871757">
    <property type="protein sequence ID" value="CCB79059.1"/>
    <property type="molecule type" value="Genomic_DNA"/>
</dbReference>
<name>F8KQQ5_HELBC</name>
<sequence length="447" mass="50366">MLVKFFRKHKGSKSDGTACIDYLLNQRVQQGTAKLLKGNPKDTKALIRAIPRECKLCAGCLSFEERNIDESLKQEIMQSFEQMLMTEVMADRYDILWVEHTDKDRLELNFVIPCVDLISLERLVPFFAKVDLLRVDAWKDYINAKYHLSDPKAFEKQRDIVGINTKTPQGKMLYKSAEELQQVIVEAVGSGTLSSKAQIVEQLIANGYEIMRNGKQAGKGYLGIKPPGAPRAFRLKGVFYDERFTNTQSLGKLLKEYSASPQERAGATSTEPNRSGNKDHREHSQEHLATLAQRLKKHIEYKHQFYVAKFAEVAKTTGSPTAELGTKPREQGFSANSKCAQFDTRAGEQKQGISSETQIMADQRSCSSNFSHYENSNNGFSDKKTEQGFAGTDKQILQSTGQHTATKTNQSQEVNSVSEIRSDGKDVEGKQKTWVGRWRIQRCSQSV</sequence>
<feature type="compositionally biased region" description="Basic and acidic residues" evidence="1">
    <location>
        <begin position="420"/>
        <end position="430"/>
    </location>
</feature>
<dbReference type="HOGENOM" id="CLU_020692_0_0_7"/>
<organism evidence="2 3">
    <name type="scientific">Helicobacter bizzozeronii (strain CIII-1)</name>
    <dbReference type="NCBI Taxonomy" id="1002804"/>
    <lineage>
        <taxon>Bacteria</taxon>
        <taxon>Pseudomonadati</taxon>
        <taxon>Campylobacterota</taxon>
        <taxon>Epsilonproteobacteria</taxon>
        <taxon>Campylobacterales</taxon>
        <taxon>Helicobacteraceae</taxon>
        <taxon>Helicobacter</taxon>
    </lineage>
</organism>
<dbReference type="KEGG" id="hbi:HBZC1_00730"/>
<feature type="region of interest" description="Disordered" evidence="1">
    <location>
        <begin position="257"/>
        <end position="286"/>
    </location>
</feature>
<proteinExistence type="predicted"/>
<protein>
    <submittedName>
        <fullName evidence="2">Protein C</fullName>
    </submittedName>
</protein>
<feature type="compositionally biased region" description="Basic and acidic residues" evidence="1">
    <location>
        <begin position="276"/>
        <end position="286"/>
    </location>
</feature>
<accession>F8KQQ5</accession>
<gene>
    <name evidence="2" type="ordered locus">HBZC1_00730</name>
</gene>
<dbReference type="Proteomes" id="UP000008387">
    <property type="component" value="Chromosome"/>
</dbReference>
<dbReference type="eggNOG" id="ENOG5031G5F">
    <property type="taxonomic scope" value="Bacteria"/>
</dbReference>
<feature type="compositionally biased region" description="Polar residues" evidence="1">
    <location>
        <begin position="400"/>
        <end position="419"/>
    </location>
</feature>
<feature type="region of interest" description="Disordered" evidence="1">
    <location>
        <begin position="400"/>
        <end position="430"/>
    </location>
</feature>
<dbReference type="RefSeq" id="WP_013889582.1">
    <property type="nucleotide sequence ID" value="NC_015674.1"/>
</dbReference>
<evidence type="ECO:0000256" key="1">
    <source>
        <dbReference type="SAM" id="MobiDB-lite"/>
    </source>
</evidence>
<evidence type="ECO:0000313" key="3">
    <source>
        <dbReference type="Proteomes" id="UP000008387"/>
    </source>
</evidence>
<reference evidence="2 3" key="1">
    <citation type="journal article" date="2011" name="J. Bacteriol.">
        <title>Genome sequence of Helicobacter bizzozeronii strain CIII-1, an isolate from human gastric mucosa.</title>
        <authorList>
            <person name="Schott T."/>
            <person name="Rossi M."/>
            <person name="Hanninen M.L."/>
        </authorList>
    </citation>
    <scope>NUCLEOTIDE SEQUENCE [LARGE SCALE GENOMIC DNA]</scope>
    <source>
        <strain evidence="2 3">CIII-1</strain>
    </source>
</reference>
<dbReference type="AlphaFoldDB" id="F8KQQ5"/>
<dbReference type="GeneID" id="64362571"/>
<keyword evidence="3" id="KW-1185">Reference proteome</keyword>